<dbReference type="EMBL" id="JACOQG010000001">
    <property type="protein sequence ID" value="MBC5778180.1"/>
    <property type="molecule type" value="Genomic_DNA"/>
</dbReference>
<evidence type="ECO:0000313" key="4">
    <source>
        <dbReference type="Proteomes" id="UP000649826"/>
    </source>
</evidence>
<evidence type="ECO:0000313" key="3">
    <source>
        <dbReference type="EMBL" id="MBC5778180.1"/>
    </source>
</evidence>
<organism evidence="3 4">
    <name type="scientific">Blautia difficilis</name>
    <dbReference type="NCBI Taxonomy" id="2763027"/>
    <lineage>
        <taxon>Bacteria</taxon>
        <taxon>Bacillati</taxon>
        <taxon>Bacillota</taxon>
        <taxon>Clostridia</taxon>
        <taxon>Lachnospirales</taxon>
        <taxon>Lachnospiraceae</taxon>
        <taxon>Blautia</taxon>
    </lineage>
</organism>
<sequence>MKKKDFSTIALIVVFFVGVSVLLYPTVSDYWNSLHQSQAIATYADSVENMDEQDYEKLWDAAVSYNQKLFQSRHGLGLKDEEKEEYNELLDVSGTGIMSYIEIPKIKCSLPIYHGTDEGVLQIAVGHIEGSSLPVGGLNTHCVLSGHRGLPSAKLFSNLDKLEEGDIFMIRTLDQTLTYEVDQIRIVLPDEVDDLKVEEGKDLCTLVTCTPYGINTHRLLVRGHRVANQEEAEAVRVTADAMQVDNRIVAMCIAVPVLVLLLIYVAFGGRRRKR</sequence>
<keyword evidence="1" id="KW-0378">Hydrolase</keyword>
<dbReference type="CDD" id="cd05827">
    <property type="entry name" value="Sortase_C"/>
    <property type="match status" value="1"/>
</dbReference>
<keyword evidence="2" id="KW-0812">Transmembrane</keyword>
<dbReference type="RefSeq" id="WP_186993932.1">
    <property type="nucleotide sequence ID" value="NZ_JACOQG010000001.1"/>
</dbReference>
<dbReference type="NCBIfam" id="TIGR01076">
    <property type="entry name" value="sortase_fam"/>
    <property type="match status" value="1"/>
</dbReference>
<dbReference type="Proteomes" id="UP000649826">
    <property type="component" value="Unassembled WGS sequence"/>
</dbReference>
<evidence type="ECO:0000256" key="1">
    <source>
        <dbReference type="ARBA" id="ARBA00022801"/>
    </source>
</evidence>
<dbReference type="NCBIfam" id="NF033745">
    <property type="entry name" value="class_C_sortase"/>
    <property type="match status" value="1"/>
</dbReference>
<gene>
    <name evidence="3" type="ORF">H8Z82_00570</name>
</gene>
<dbReference type="Gene3D" id="2.40.260.10">
    <property type="entry name" value="Sortase"/>
    <property type="match status" value="1"/>
</dbReference>
<dbReference type="InterPro" id="IPR023365">
    <property type="entry name" value="Sortase_dom-sf"/>
</dbReference>
<accession>A0ABR7IDT2</accession>
<dbReference type="Pfam" id="PF04203">
    <property type="entry name" value="Sortase"/>
    <property type="match status" value="1"/>
</dbReference>
<keyword evidence="2" id="KW-1133">Transmembrane helix</keyword>
<keyword evidence="2" id="KW-0472">Membrane</keyword>
<dbReference type="InterPro" id="IPR042002">
    <property type="entry name" value="Sortase_C"/>
</dbReference>
<comment type="caution">
    <text evidence="3">The sequence shown here is derived from an EMBL/GenBank/DDBJ whole genome shotgun (WGS) entry which is preliminary data.</text>
</comment>
<reference evidence="3 4" key="1">
    <citation type="submission" date="2020-08" db="EMBL/GenBank/DDBJ databases">
        <title>Genome public.</title>
        <authorList>
            <person name="Liu C."/>
            <person name="Sun Q."/>
        </authorList>
    </citation>
    <scope>NUCLEOTIDE SEQUENCE [LARGE SCALE GENOMIC DNA]</scope>
    <source>
        <strain evidence="3 4">M29</strain>
    </source>
</reference>
<dbReference type="SUPFAM" id="SSF63817">
    <property type="entry name" value="Sortase"/>
    <property type="match status" value="1"/>
</dbReference>
<dbReference type="InterPro" id="IPR005754">
    <property type="entry name" value="Sortase"/>
</dbReference>
<proteinExistence type="predicted"/>
<protein>
    <submittedName>
        <fullName evidence="3">Class C sortase</fullName>
    </submittedName>
</protein>
<name>A0ABR7IDT2_9FIRM</name>
<evidence type="ECO:0000256" key="2">
    <source>
        <dbReference type="SAM" id="Phobius"/>
    </source>
</evidence>
<keyword evidence="4" id="KW-1185">Reference proteome</keyword>
<feature type="transmembrane region" description="Helical" evidence="2">
    <location>
        <begin position="248"/>
        <end position="267"/>
    </location>
</feature>